<dbReference type="SUPFAM" id="SSF47353">
    <property type="entry name" value="Retrovirus capsid dimerization domain-like"/>
    <property type="match status" value="1"/>
</dbReference>
<dbReference type="InterPro" id="IPR036397">
    <property type="entry name" value="RNaseH_sf"/>
</dbReference>
<dbReference type="Ensembl" id="ENSMSIT00000044384.1">
    <property type="protein sequence ID" value="ENSMSIP00000035225.1"/>
    <property type="gene ID" value="ENSMSIG00000029337.1"/>
</dbReference>
<feature type="compositionally biased region" description="Basic and acidic residues" evidence="7">
    <location>
        <begin position="41"/>
        <end position="53"/>
    </location>
</feature>
<evidence type="ECO:0000313" key="10">
    <source>
        <dbReference type="Proteomes" id="UP000694415"/>
    </source>
</evidence>
<proteinExistence type="predicted"/>
<evidence type="ECO:0000313" key="9">
    <source>
        <dbReference type="Ensembl" id="ENSMSIP00000035225.1"/>
    </source>
</evidence>
<reference evidence="9" key="2">
    <citation type="submission" date="2025-09" db="UniProtKB">
        <authorList>
            <consortium name="Ensembl"/>
        </authorList>
    </citation>
    <scope>IDENTIFICATION</scope>
</reference>
<keyword evidence="1" id="KW-0808">Transferase</keyword>
<evidence type="ECO:0000256" key="5">
    <source>
        <dbReference type="ARBA" id="ARBA00022801"/>
    </source>
</evidence>
<dbReference type="SUPFAM" id="SSF51283">
    <property type="entry name" value="dUTPase-like"/>
    <property type="match status" value="1"/>
</dbReference>
<keyword evidence="5" id="KW-0378">Hydrolase</keyword>
<evidence type="ECO:0000256" key="3">
    <source>
        <dbReference type="ARBA" id="ARBA00022722"/>
    </source>
</evidence>
<keyword evidence="2" id="KW-0548">Nucleotidyltransferase</keyword>
<dbReference type="GO" id="GO:0015074">
    <property type="term" value="P:DNA integration"/>
    <property type="evidence" value="ECO:0007669"/>
    <property type="project" value="InterPro"/>
</dbReference>
<evidence type="ECO:0000256" key="4">
    <source>
        <dbReference type="ARBA" id="ARBA00022759"/>
    </source>
</evidence>
<dbReference type="PANTHER" id="PTHR41694">
    <property type="entry name" value="ENDOGENOUS RETROVIRUS GROUP K MEMBER POL PROTEIN"/>
    <property type="match status" value="1"/>
</dbReference>
<dbReference type="GO" id="GO:0003964">
    <property type="term" value="F:RNA-directed DNA polymerase activity"/>
    <property type="evidence" value="ECO:0007669"/>
    <property type="project" value="UniProtKB-KW"/>
</dbReference>
<accession>A0A8C6N4P8</accession>
<keyword evidence="4" id="KW-0255">Endonuclease</keyword>
<dbReference type="InterPro" id="IPR036157">
    <property type="entry name" value="dUTPase-like_sf"/>
</dbReference>
<dbReference type="Pfam" id="PF00692">
    <property type="entry name" value="dUTPase"/>
    <property type="match status" value="1"/>
</dbReference>
<dbReference type="InterPro" id="IPR012337">
    <property type="entry name" value="RNaseH-like_sf"/>
</dbReference>
<dbReference type="AlphaFoldDB" id="A0A8C6N4P8"/>
<dbReference type="Gene3D" id="2.70.40.10">
    <property type="match status" value="1"/>
</dbReference>
<dbReference type="SUPFAM" id="SSF53098">
    <property type="entry name" value="Ribonuclease H-like"/>
    <property type="match status" value="1"/>
</dbReference>
<protein>
    <recommendedName>
        <fullName evidence="8">Integrase catalytic domain-containing protein</fullName>
    </recommendedName>
</protein>
<dbReference type="InterPro" id="IPR029054">
    <property type="entry name" value="dUTPase-like"/>
</dbReference>
<feature type="domain" description="Integrase catalytic" evidence="8">
    <location>
        <begin position="236"/>
        <end position="383"/>
    </location>
</feature>
<dbReference type="Gene3D" id="3.30.420.10">
    <property type="entry name" value="Ribonuclease H-like superfamily/Ribonuclease H"/>
    <property type="match status" value="1"/>
</dbReference>
<dbReference type="GO" id="GO:0004519">
    <property type="term" value="F:endonuclease activity"/>
    <property type="evidence" value="ECO:0007669"/>
    <property type="project" value="UniProtKB-KW"/>
</dbReference>
<dbReference type="GO" id="GO:0016787">
    <property type="term" value="F:hydrolase activity"/>
    <property type="evidence" value="ECO:0007669"/>
    <property type="project" value="UniProtKB-KW"/>
</dbReference>
<evidence type="ECO:0000256" key="6">
    <source>
        <dbReference type="ARBA" id="ARBA00022918"/>
    </source>
</evidence>
<sequence length="383" mass="42328">AGLKILDEIQGNLSEVKRGESVGAKRKYGAQNKYTGLSKGFEPEEKFRSGKNTWEEIGRKEKEKEKKKDQSAEVSRRRSLYSSLDELKEPVLSSSESDEKAIRAWKALSRAGEATGQLTKIVQGPQESFSDFVARETEAGSCSLQGLIVHPGVVDQDYKGELQVLCSCPQVVFSISQGDRIAQLIILPSLHGCFPSSGIPRAARGIGSTENDFDYLIMPLDCCQILSTPHVGVNPCGVRPLQVWQMDGTHISSFGRNQYLHVSIDTCSGIMFASPLTGEKSSHVIQHCLEAWSAWGKPKLLKTDNGPAYTSQKFQQFCHQMDVTHLTGLPYNPQGQGIVERAHHTLKSYLLKQKRGVEALPRVPRVSVSMALFTLNFLNLDAH</sequence>
<feature type="region of interest" description="Disordered" evidence="7">
    <location>
        <begin position="33"/>
        <end position="53"/>
    </location>
</feature>
<dbReference type="Pfam" id="PF00665">
    <property type="entry name" value="rve"/>
    <property type="match status" value="1"/>
</dbReference>
<dbReference type="InterPro" id="IPR001584">
    <property type="entry name" value="Integrase_cat-core"/>
</dbReference>
<organism evidence="9 10">
    <name type="scientific">Mus spicilegus</name>
    <name type="common">Mound-building mouse</name>
    <dbReference type="NCBI Taxonomy" id="10103"/>
    <lineage>
        <taxon>Eukaryota</taxon>
        <taxon>Metazoa</taxon>
        <taxon>Chordata</taxon>
        <taxon>Craniata</taxon>
        <taxon>Vertebrata</taxon>
        <taxon>Euteleostomi</taxon>
        <taxon>Mammalia</taxon>
        <taxon>Eutheria</taxon>
        <taxon>Euarchontoglires</taxon>
        <taxon>Glires</taxon>
        <taxon>Rodentia</taxon>
        <taxon>Myomorpha</taxon>
        <taxon>Muroidea</taxon>
        <taxon>Muridae</taxon>
        <taxon>Murinae</taxon>
        <taxon>Mus</taxon>
        <taxon>Mus</taxon>
    </lineage>
</organism>
<evidence type="ECO:0000259" key="8">
    <source>
        <dbReference type="PROSITE" id="PS50994"/>
    </source>
</evidence>
<dbReference type="Proteomes" id="UP000694415">
    <property type="component" value="Unplaced"/>
</dbReference>
<keyword evidence="6" id="KW-0695">RNA-directed DNA polymerase</keyword>
<dbReference type="PROSITE" id="PS50994">
    <property type="entry name" value="INTEGRASE"/>
    <property type="match status" value="1"/>
</dbReference>
<evidence type="ECO:0000256" key="1">
    <source>
        <dbReference type="ARBA" id="ARBA00022679"/>
    </source>
</evidence>
<evidence type="ECO:0000256" key="2">
    <source>
        <dbReference type="ARBA" id="ARBA00022695"/>
    </source>
</evidence>
<dbReference type="PANTHER" id="PTHR41694:SF3">
    <property type="entry name" value="RNA-DIRECTED DNA POLYMERASE-RELATED"/>
    <property type="match status" value="1"/>
</dbReference>
<name>A0A8C6N4P8_MUSSI</name>
<dbReference type="GeneTree" id="ENSGT01100000263704"/>
<reference evidence="9" key="1">
    <citation type="submission" date="2025-08" db="UniProtKB">
        <authorList>
            <consortium name="Ensembl"/>
        </authorList>
    </citation>
    <scope>IDENTIFICATION</scope>
</reference>
<keyword evidence="3" id="KW-0540">Nuclease</keyword>
<keyword evidence="10" id="KW-1185">Reference proteome</keyword>
<evidence type="ECO:0000256" key="7">
    <source>
        <dbReference type="SAM" id="MobiDB-lite"/>
    </source>
</evidence>
<dbReference type="GO" id="GO:0035613">
    <property type="term" value="F:RNA stem-loop binding"/>
    <property type="evidence" value="ECO:0007669"/>
    <property type="project" value="TreeGrafter"/>
</dbReference>